<gene>
    <name evidence="4" type="ORF">SAMN05216313_106157</name>
</gene>
<dbReference type="Proteomes" id="UP000198508">
    <property type="component" value="Unassembled WGS sequence"/>
</dbReference>
<dbReference type="NCBIfam" id="TIGR01722">
    <property type="entry name" value="MMSDH"/>
    <property type="match status" value="1"/>
</dbReference>
<dbReference type="EMBL" id="FOIM01000006">
    <property type="protein sequence ID" value="SET45010.1"/>
    <property type="molecule type" value="Genomic_DNA"/>
</dbReference>
<evidence type="ECO:0000313" key="4">
    <source>
        <dbReference type="EMBL" id="SET45010.1"/>
    </source>
</evidence>
<dbReference type="Gene3D" id="3.40.309.10">
    <property type="entry name" value="Aldehyde Dehydrogenase, Chain A, domain 2"/>
    <property type="match status" value="1"/>
</dbReference>
<dbReference type="GO" id="GO:0006210">
    <property type="term" value="P:thymine catabolic process"/>
    <property type="evidence" value="ECO:0007669"/>
    <property type="project" value="TreeGrafter"/>
</dbReference>
<dbReference type="Pfam" id="PF00171">
    <property type="entry name" value="Aldedh"/>
    <property type="match status" value="1"/>
</dbReference>
<dbReference type="InterPro" id="IPR016162">
    <property type="entry name" value="Ald_DH_N"/>
</dbReference>
<dbReference type="InterPro" id="IPR016161">
    <property type="entry name" value="Ald_DH/histidinol_DH"/>
</dbReference>
<dbReference type="FunFam" id="3.40.605.10:FF:000007">
    <property type="entry name" value="NAD/NADP-dependent betaine aldehyde dehydrogenase"/>
    <property type="match status" value="1"/>
</dbReference>
<dbReference type="RefSeq" id="WP_092362245.1">
    <property type="nucleotide sequence ID" value="NZ_DAINWJ010000219.1"/>
</dbReference>
<dbReference type="PANTHER" id="PTHR43866">
    <property type="entry name" value="MALONATE-SEMIALDEHYDE DEHYDROGENASE"/>
    <property type="match status" value="1"/>
</dbReference>
<evidence type="ECO:0000259" key="3">
    <source>
        <dbReference type="Pfam" id="PF00171"/>
    </source>
</evidence>
<dbReference type="CDD" id="cd07085">
    <property type="entry name" value="ALDH_F6_MMSDH"/>
    <property type="match status" value="1"/>
</dbReference>
<name>A0A1I0EKH7_9FIRM</name>
<evidence type="ECO:0000256" key="2">
    <source>
        <dbReference type="ARBA" id="ARBA00023002"/>
    </source>
</evidence>
<dbReference type="InterPro" id="IPR016163">
    <property type="entry name" value="Ald_DH_C"/>
</dbReference>
<protein>
    <submittedName>
        <fullName evidence="4">Methylmalonate-semialdehyde dehydrogenase [acylating]</fullName>
    </submittedName>
</protein>
<dbReference type="Gene3D" id="3.40.605.10">
    <property type="entry name" value="Aldehyde Dehydrogenase, Chain A, domain 1"/>
    <property type="match status" value="1"/>
</dbReference>
<dbReference type="SUPFAM" id="SSF53720">
    <property type="entry name" value="ALDH-like"/>
    <property type="match status" value="1"/>
</dbReference>
<evidence type="ECO:0000256" key="1">
    <source>
        <dbReference type="ARBA" id="ARBA00009986"/>
    </source>
</evidence>
<accession>A0A1I0EKH7</accession>
<dbReference type="PANTHER" id="PTHR43866:SF4">
    <property type="entry name" value="MALONATE-SEMIALDEHYDE DEHYDROGENASE"/>
    <property type="match status" value="1"/>
</dbReference>
<keyword evidence="5" id="KW-1185">Reference proteome</keyword>
<dbReference type="InterPro" id="IPR010061">
    <property type="entry name" value="MeMal-semiAld_DH"/>
</dbReference>
<dbReference type="GO" id="GO:0006574">
    <property type="term" value="P:L-valine catabolic process"/>
    <property type="evidence" value="ECO:0007669"/>
    <property type="project" value="TreeGrafter"/>
</dbReference>
<comment type="similarity">
    <text evidence="1">Belongs to the aldehyde dehydrogenase family.</text>
</comment>
<dbReference type="AlphaFoldDB" id="A0A1I0EKH7"/>
<dbReference type="STRING" id="460384.SAMN05216313_106157"/>
<dbReference type="GO" id="GO:0004491">
    <property type="term" value="F:methylmalonate-semialdehyde dehydrogenase (acylating, NAD) activity"/>
    <property type="evidence" value="ECO:0007669"/>
    <property type="project" value="InterPro"/>
</dbReference>
<proteinExistence type="inferred from homology"/>
<sequence>MGEAKKLGFYANGEYIVSKTEKYMDAYNPSTGEVIAKVPCCTEEEVEYAISCARQAYPGWSSTPVMKRVQILYKLRDLLVEHMDELTYLVAYENGKAWEEAKGDVLKAKEATEQAISAPSLMMGESLMDASAGYDTVLYREPLGVFAGIVPFNFPAMIPMGWMTPMCIACGNTIVLKAATFTPQSCMRIAELYKEAGLPDGVINIVTCSRTEAEIFLNHPDVKGITFVGSTSVGKHIYATAAASGKRVQALCEAKNHALVLEDAPVERTAAGIINAAFGCAGERCMALPVVVVQESIADALVEAIVEQAKKITVGPAYEKTTAMGPVVNAGHKKSVLAWIEKGLEEGASLVLDGRGVKVPGYENGFYIGPTIFDHVKPGMTVGDSEIFGPVLCIKRVKNFEEGLAVMNHNPFANGSVIFTQNGHYAREFARHTDGGMVGVNVGIPVPVGVFPFSGHKNSFIGDLHCLGKDGYRFYTETKVVTTRWFDEAERKKKTVSTWDGTI</sequence>
<keyword evidence="2" id="KW-0560">Oxidoreductase</keyword>
<dbReference type="FunFam" id="3.40.309.10:FF:000002">
    <property type="entry name" value="Methylmalonate-semialdehyde dehydrogenase (Acylating)"/>
    <property type="match status" value="1"/>
</dbReference>
<reference evidence="5" key="1">
    <citation type="submission" date="2016-10" db="EMBL/GenBank/DDBJ databases">
        <authorList>
            <person name="Varghese N."/>
            <person name="Submissions S."/>
        </authorList>
    </citation>
    <scope>NUCLEOTIDE SEQUENCE [LARGE SCALE GENOMIC DNA]</scope>
    <source>
        <strain evidence="5">NLAE-zl-G277</strain>
    </source>
</reference>
<dbReference type="InterPro" id="IPR015590">
    <property type="entry name" value="Aldehyde_DH_dom"/>
</dbReference>
<feature type="domain" description="Aldehyde dehydrogenase" evidence="3">
    <location>
        <begin position="18"/>
        <end position="481"/>
    </location>
</feature>
<organism evidence="4 5">
    <name type="scientific">Enterocloster lavalensis</name>
    <dbReference type="NCBI Taxonomy" id="460384"/>
    <lineage>
        <taxon>Bacteria</taxon>
        <taxon>Bacillati</taxon>
        <taxon>Bacillota</taxon>
        <taxon>Clostridia</taxon>
        <taxon>Lachnospirales</taxon>
        <taxon>Lachnospiraceae</taxon>
        <taxon>Enterocloster</taxon>
    </lineage>
</organism>
<evidence type="ECO:0000313" key="5">
    <source>
        <dbReference type="Proteomes" id="UP000198508"/>
    </source>
</evidence>